<dbReference type="GO" id="GO:0032968">
    <property type="term" value="P:positive regulation of transcription elongation by RNA polymerase II"/>
    <property type="evidence" value="ECO:0007669"/>
    <property type="project" value="EnsemblFungi"/>
</dbReference>
<dbReference type="InterPro" id="IPR023319">
    <property type="entry name" value="Tex-like_HTH_dom_sf"/>
</dbReference>
<dbReference type="FunFam" id="1.10.10.2740:FF:000002">
    <property type="entry name" value="Transcription elongation factor Spt6"/>
    <property type="match status" value="1"/>
</dbReference>
<dbReference type="InterPro" id="IPR036860">
    <property type="entry name" value="SH2_dom_sf"/>
</dbReference>
<dbReference type="SUPFAM" id="SSF47781">
    <property type="entry name" value="RuvA domain 2-like"/>
    <property type="match status" value="2"/>
</dbReference>
<dbReference type="InterPro" id="IPR017072">
    <property type="entry name" value="TF_Spt6"/>
</dbReference>
<dbReference type="PANTHER" id="PTHR10145">
    <property type="entry name" value="TRANSCRIPTION ELONGATION FACTOR SPT6"/>
    <property type="match status" value="1"/>
</dbReference>
<dbReference type="Pfam" id="PF21710">
    <property type="entry name" value="Spt6_S1"/>
    <property type="match status" value="1"/>
</dbReference>
<dbReference type="GO" id="GO:0005721">
    <property type="term" value="C:pericentric heterochromatin"/>
    <property type="evidence" value="ECO:0007669"/>
    <property type="project" value="EnsemblFungi"/>
</dbReference>
<evidence type="ECO:0000256" key="10">
    <source>
        <dbReference type="PIRNR" id="PIRNR036947"/>
    </source>
</evidence>
<dbReference type="CDD" id="cd09928">
    <property type="entry name" value="SH2_Cterm_SPT6_like"/>
    <property type="match status" value="1"/>
</dbReference>
<dbReference type="InterPro" id="IPR035018">
    <property type="entry name" value="Spt6_SH2_C"/>
</dbReference>
<dbReference type="InterPro" id="IPR035019">
    <property type="entry name" value="Spt6_SH2_N"/>
</dbReference>
<feature type="compositionally biased region" description="Acidic residues" evidence="12">
    <location>
        <begin position="72"/>
        <end position="81"/>
    </location>
</feature>
<dbReference type="GO" id="GO:0031440">
    <property type="term" value="P:regulation of mRNA 3'-end processing"/>
    <property type="evidence" value="ECO:0007669"/>
    <property type="project" value="EnsemblFungi"/>
</dbReference>
<dbReference type="Pfam" id="PF14633">
    <property type="entry name" value="SH2_2"/>
    <property type="match status" value="1"/>
</dbReference>
<dbReference type="InterPro" id="IPR028088">
    <property type="entry name" value="Spt6_HTH_DNA-bd_dom"/>
</dbReference>
<dbReference type="Pfam" id="PF14641">
    <property type="entry name" value="HTH_44"/>
    <property type="match status" value="1"/>
</dbReference>
<evidence type="ECO:0000256" key="7">
    <source>
        <dbReference type="ARBA" id="ARBA00023163"/>
    </source>
</evidence>
<dbReference type="GO" id="GO:0000791">
    <property type="term" value="C:euchromatin"/>
    <property type="evidence" value="ECO:0007669"/>
    <property type="project" value="EnsemblFungi"/>
</dbReference>
<sequence length="1474" mass="169470">MSNEISGDEREIKDDFSDVEDEGYKDKRNDNKHLDDEALDEDDDDGLTDSSEEDDDEDEDEDEIKKVSEGFIVDDDDDEEEINRKRKKHRRKKRKEAEARRRKELEDIDKLDEDDLELLLENSGAKPVGAKSKPKIRRLVKAGLEGNDQEGENELANLHDGSDADREAAEEAHRRGLTDMFSDVEEDVAEGDEVGFAPRTAFNDEFDDFIEEDEFSDEEGQTERRTTNRVPQINNQMISQHVSAIDKEKLDELYEILGDGEDYEWALEGEEETGDFNEDNEQQPTELADVFEPSELKERMLTAEDNIVRVTDVPERYQELRKNIKKYQLDDEEFNQEKEWVAEEMIKFKSDLINSNPAILEPFKNSVGYVLGLIVKENCEVPFIWNHRRDYLLHTLRRPDGTLSVQKLLQEDELWRIVQLDIDFHNFNDTKISIAKTFEPLNVYDGTYQDQIANAKSMIELQDLNEYINFVYSTELKDKSLTITAPEDDDSELTTTSKGKKKKHSRYAIYEKIRADGIFHVIRSIGIKASEFVENLVTQSKFYTTEDADLSPEDMAKEVIEKADSLFGTVDQAVEGVKNYFAEQLFTNPKFRSEVRSNYEKYAKVDIVLTEKGRLKIDSSGPYADFKYLINYPITSFISKPDLFLRMLEAESMGYVVIKINFDLQSYTNHAFNTYLKSDYSSDIASSWNKLRYDALNIAIKKLVPLVSLNIKENIRRDCETKIYFEIRKNFAKKIDQAPYQPKGFEKGTIPRVLSVSFRNGTRSDAVISAMLDDEGKLIDLVKFEEYVKDDEFDATFIKLVQKNKPDVIAVSGCNVSTATILYSKLSKIVENTKLTVNDDDDLEFETGQPPLLELLWVNNETARLYENSKRGANDYPGKSSLAKFVIGIAKYVQQPLLEYIALGENLPSLSIHKFQSLISPEKLKDAVTTSLVDIVNMVGVDINEAVRDEYLALELPYISGLGPRKASGIIQSIQNKGSTLNNRSDLITQQITSKYVFLNCASFLKIPYNNRTITSSDTDPLDATRIHPQDYELAIKMASDALELDEEDIADINENGGSIINQLLSDGVDKLNELVLEDYGNELEAKFHLKKRATLQMIKEELQHHYEELRRSFHKLTEAEIFHMLTGETKETFNVGTILPINLRRVDNRFMIGLTQFEVDCKINGDKIDYSNGREYNIGQTVQGVVTRCDYYQFKCEVSLLKQDIQLYSEQPKPYKIDDLWDFKAEYEDIQLEKERENSERRSTQILQHPLFHNFNSRQAEEYLAPRMIGECVIRPSSLGENHFTITLKIANQLFQHIVVVQVRNQLNNTTSYRIDKETFEDMDEVVAKYVEELTASIDAMVSHEKFRKNPLEEVKDWLNKYSEANQNRSCYTFCYNRKAPGWFYLLFKTSVNSPITTWNVKALPNGYLLSGNVYPDMTSLCNGFKQIMINKVNEKKMMRQQGRVPVAVPRGGYTSNYGGYAGSAGYTNYGGY</sequence>
<feature type="compositionally biased region" description="Basic and acidic residues" evidence="12">
    <location>
        <begin position="7"/>
        <end position="36"/>
    </location>
</feature>
<evidence type="ECO:0000256" key="6">
    <source>
        <dbReference type="ARBA" id="ARBA00022999"/>
    </source>
</evidence>
<dbReference type="GO" id="GO:0140673">
    <property type="term" value="P:transcription elongation-coupled chromatin remodeling"/>
    <property type="evidence" value="ECO:0007669"/>
    <property type="project" value="EnsemblFungi"/>
</dbReference>
<dbReference type="GO" id="GO:0001073">
    <property type="term" value="F:transcription antitermination factor activity, DNA binding"/>
    <property type="evidence" value="ECO:0007669"/>
    <property type="project" value="EnsemblFungi"/>
</dbReference>
<accession>A0A1E4TT69</accession>
<dbReference type="Gene3D" id="3.30.505.10">
    <property type="entry name" value="SH2 domain"/>
    <property type="match status" value="2"/>
</dbReference>
<dbReference type="Pfam" id="PF14635">
    <property type="entry name" value="HHH_7"/>
    <property type="match status" value="1"/>
</dbReference>
<dbReference type="GO" id="GO:0016973">
    <property type="term" value="P:poly(A)+ mRNA export from nucleus"/>
    <property type="evidence" value="ECO:0007669"/>
    <property type="project" value="EnsemblFungi"/>
</dbReference>
<dbReference type="STRING" id="669874.A0A1E4TT69"/>
<dbReference type="CDD" id="cd09918">
    <property type="entry name" value="SH2_Nterm_SPT6_like"/>
    <property type="match status" value="1"/>
</dbReference>
<dbReference type="FunFam" id="1.10.150.850:FF:000001">
    <property type="entry name" value="Transcription elongation factor spt6"/>
    <property type="match status" value="1"/>
</dbReference>
<evidence type="ECO:0000313" key="15">
    <source>
        <dbReference type="Proteomes" id="UP000094236"/>
    </source>
</evidence>
<dbReference type="Gene3D" id="1.10.150.850">
    <property type="entry name" value="Spt6, helix-hairpin-helix domain"/>
    <property type="match status" value="1"/>
</dbReference>
<dbReference type="InterPro" id="IPR023323">
    <property type="entry name" value="Tex-like_dom_sf"/>
</dbReference>
<dbReference type="PANTHER" id="PTHR10145:SF6">
    <property type="entry name" value="TRANSCRIPTION ELONGATION FACTOR SPT6"/>
    <property type="match status" value="1"/>
</dbReference>
<dbReference type="InterPro" id="IPR010994">
    <property type="entry name" value="RuvA_2-like"/>
</dbReference>
<gene>
    <name evidence="14" type="ORF">PACTADRAFT_50786</name>
</gene>
<evidence type="ECO:0000256" key="5">
    <source>
        <dbReference type="ARBA" id="ARBA00022454"/>
    </source>
</evidence>
<dbReference type="GO" id="GO:0033554">
    <property type="term" value="P:cellular response to stress"/>
    <property type="evidence" value="ECO:0007669"/>
    <property type="project" value="EnsemblFungi"/>
</dbReference>
<feature type="compositionally biased region" description="Basic and acidic residues" evidence="12">
    <location>
        <begin position="95"/>
        <end position="105"/>
    </location>
</feature>
<comment type="function">
    <text evidence="10">Plays a role in maintenance of chromatin structure during RNA polymerase II transcription elongation thereby repressing transcription initiation from cryptic promoters. Mediates the reassembly of nucleosomes onto the promoters of at least a selected set of genes during repression; the nucleosome reassembly is essential for transcriptional repression.</text>
</comment>
<feature type="region of interest" description="Disordered" evidence="12">
    <location>
        <begin position="1"/>
        <end position="112"/>
    </location>
</feature>
<feature type="domain" description="SH2" evidence="13">
    <location>
        <begin position="1250"/>
        <end position="1337"/>
    </location>
</feature>
<dbReference type="GO" id="GO:0031491">
    <property type="term" value="F:nucleosome binding"/>
    <property type="evidence" value="ECO:0007669"/>
    <property type="project" value="EnsemblFungi"/>
</dbReference>
<dbReference type="Pfam" id="PF14632">
    <property type="entry name" value="SPT6_acidic"/>
    <property type="match status" value="1"/>
</dbReference>
<comment type="subcellular location">
    <subcellularLocation>
        <location evidence="2">Chromosome</location>
    </subcellularLocation>
    <subcellularLocation>
        <location evidence="1 10">Nucleus</location>
    </subcellularLocation>
</comment>
<keyword evidence="6" id="KW-0727">SH2 domain</keyword>
<dbReference type="InterPro" id="IPR012337">
    <property type="entry name" value="RNaseH-like_sf"/>
</dbReference>
<keyword evidence="7 10" id="KW-0804">Transcription</keyword>
<evidence type="ECO:0000313" key="14">
    <source>
        <dbReference type="EMBL" id="ODV94945.1"/>
    </source>
</evidence>
<dbReference type="Pfam" id="PF14639">
    <property type="entry name" value="YqgF"/>
    <property type="match status" value="1"/>
</dbReference>
<dbReference type="GO" id="GO:0000122">
    <property type="term" value="P:negative regulation of transcription by RNA polymerase II"/>
    <property type="evidence" value="ECO:0007669"/>
    <property type="project" value="EnsemblFungi"/>
</dbReference>
<dbReference type="SUPFAM" id="SSF158832">
    <property type="entry name" value="Tex N-terminal region-like"/>
    <property type="match status" value="1"/>
</dbReference>
<dbReference type="GO" id="GO:0042393">
    <property type="term" value="F:histone binding"/>
    <property type="evidence" value="ECO:0007669"/>
    <property type="project" value="EnsemblFungi"/>
</dbReference>
<dbReference type="OrthoDB" id="995477at2759"/>
<evidence type="ECO:0000256" key="1">
    <source>
        <dbReference type="ARBA" id="ARBA00004123"/>
    </source>
</evidence>
<dbReference type="PIRSF" id="PIRSF036947">
    <property type="entry name" value="Spt6"/>
    <property type="match status" value="1"/>
</dbReference>
<keyword evidence="8 10" id="KW-0539">Nucleus</keyword>
<keyword evidence="5" id="KW-0158">Chromosome</keyword>
<organism evidence="14 15">
    <name type="scientific">Pachysolen tannophilus NRRL Y-2460</name>
    <dbReference type="NCBI Taxonomy" id="669874"/>
    <lineage>
        <taxon>Eukaryota</taxon>
        <taxon>Fungi</taxon>
        <taxon>Dikarya</taxon>
        <taxon>Ascomycota</taxon>
        <taxon>Saccharomycotina</taxon>
        <taxon>Pichiomycetes</taxon>
        <taxon>Pachysolenaceae</taxon>
        <taxon>Pachysolen</taxon>
    </lineage>
</organism>
<dbReference type="InterPro" id="IPR049540">
    <property type="entry name" value="Spt6-like_S1"/>
</dbReference>
<proteinExistence type="inferred from homology"/>
<evidence type="ECO:0000256" key="2">
    <source>
        <dbReference type="ARBA" id="ARBA00004286"/>
    </source>
</evidence>
<dbReference type="GO" id="GO:0006334">
    <property type="term" value="P:nucleosome assembly"/>
    <property type="evidence" value="ECO:0007669"/>
    <property type="project" value="EnsemblFungi"/>
</dbReference>
<dbReference type="GO" id="GO:0003677">
    <property type="term" value="F:DNA binding"/>
    <property type="evidence" value="ECO:0007669"/>
    <property type="project" value="InterPro"/>
</dbReference>
<evidence type="ECO:0000259" key="13">
    <source>
        <dbReference type="SMART" id="SM00252"/>
    </source>
</evidence>
<dbReference type="InterPro" id="IPR042066">
    <property type="entry name" value="Spt6_death-like"/>
</dbReference>
<dbReference type="InterPro" id="IPR035420">
    <property type="entry name" value="Spt6_SH2"/>
</dbReference>
<reference evidence="15" key="1">
    <citation type="submission" date="2016-05" db="EMBL/GenBank/DDBJ databases">
        <title>Comparative genomics of biotechnologically important yeasts.</title>
        <authorList>
            <consortium name="DOE Joint Genome Institute"/>
            <person name="Riley R."/>
            <person name="Haridas S."/>
            <person name="Wolfe K.H."/>
            <person name="Lopes M.R."/>
            <person name="Hittinger C.T."/>
            <person name="Goker M."/>
            <person name="Salamov A."/>
            <person name="Wisecaver J."/>
            <person name="Long T.M."/>
            <person name="Aerts A.L."/>
            <person name="Barry K."/>
            <person name="Choi C."/>
            <person name="Clum A."/>
            <person name="Coughlan A.Y."/>
            <person name="Deshpande S."/>
            <person name="Douglass A.P."/>
            <person name="Hanson S.J."/>
            <person name="Klenk H.-P."/>
            <person name="Labutti K."/>
            <person name="Lapidus A."/>
            <person name="Lindquist E."/>
            <person name="Lipzen A."/>
            <person name="Meier-Kolthoff J.P."/>
            <person name="Ohm R.A."/>
            <person name="Otillar R.P."/>
            <person name="Pangilinan J."/>
            <person name="Peng Y."/>
            <person name="Rokas A."/>
            <person name="Rosa C.A."/>
            <person name="Scheuner C."/>
            <person name="Sibirny A.A."/>
            <person name="Slot J.C."/>
            <person name="Stielow J.B."/>
            <person name="Sun H."/>
            <person name="Kurtzman C.P."/>
            <person name="Blackwell M."/>
            <person name="Grigoriev I.V."/>
            <person name="Jeffries T.W."/>
        </authorList>
    </citation>
    <scope>NUCLEOTIDE SEQUENCE [LARGE SCALE GENOMIC DNA]</scope>
    <source>
        <strain evidence="15">NRRL Y-2460</strain>
    </source>
</reference>
<feature type="compositionally biased region" description="Basic residues" evidence="12">
    <location>
        <begin position="84"/>
        <end position="94"/>
    </location>
</feature>
<feature type="coiled-coil region" evidence="11">
    <location>
        <begin position="1093"/>
        <end position="1120"/>
    </location>
</feature>
<feature type="region of interest" description="Disordered" evidence="12">
    <location>
        <begin position="143"/>
        <end position="174"/>
    </location>
</feature>
<dbReference type="InterPro" id="IPR028083">
    <property type="entry name" value="Spt6_acidic_N_dom"/>
</dbReference>
<dbReference type="InterPro" id="IPR037027">
    <property type="entry name" value="YqgF/RNaseH-like_dom_sf"/>
</dbReference>
<protein>
    <recommendedName>
        <fullName evidence="4 10">Transcription elongation factor Spt6</fullName>
    </recommendedName>
</protein>
<dbReference type="GO" id="GO:0008023">
    <property type="term" value="C:transcription elongation factor complex"/>
    <property type="evidence" value="ECO:0007669"/>
    <property type="project" value="TreeGrafter"/>
</dbReference>
<name>A0A1E4TT69_PACTA</name>
<comment type="similarity">
    <text evidence="3 10">Belongs to the SPT6 family.</text>
</comment>
<evidence type="ECO:0000256" key="8">
    <source>
        <dbReference type="ARBA" id="ARBA00023242"/>
    </source>
</evidence>
<dbReference type="EMBL" id="KV454015">
    <property type="protein sequence ID" value="ODV94945.1"/>
    <property type="molecule type" value="Genomic_DNA"/>
</dbReference>
<comment type="function">
    <text evidence="9">Histone H3-H4 chaperone that plays a role in maintenance of chromatin structure during RNA polymerase II transcription elongation thereby repressing transcription initiation from cryptic promoters. Mediates the reassembly of nucleosomes onto the promoters of at least a selected set of genes during repression; the nucleosome reassembly is essential for transcriptional repression. Essential for viability.</text>
</comment>
<evidence type="ECO:0000256" key="4">
    <source>
        <dbReference type="ARBA" id="ARBA00020248"/>
    </source>
</evidence>
<dbReference type="InterPro" id="IPR028231">
    <property type="entry name" value="Spt6_YqgF"/>
</dbReference>
<evidence type="ECO:0000256" key="9">
    <source>
        <dbReference type="ARBA" id="ARBA00093389"/>
    </source>
</evidence>
<dbReference type="Gene3D" id="1.10.10.2740">
    <property type="entry name" value="Spt6, Death-like domain"/>
    <property type="match status" value="1"/>
</dbReference>
<feature type="compositionally biased region" description="Basic and acidic residues" evidence="12">
    <location>
        <begin position="160"/>
        <end position="174"/>
    </location>
</feature>
<dbReference type="Gene3D" id="1.10.3500.10">
    <property type="entry name" value="Tex N-terminal region-like"/>
    <property type="match status" value="1"/>
</dbReference>
<dbReference type="InterPro" id="IPR055179">
    <property type="entry name" value="Tex-like_central_region"/>
</dbReference>
<evidence type="ECO:0000256" key="3">
    <source>
        <dbReference type="ARBA" id="ARBA00009253"/>
    </source>
</evidence>
<dbReference type="Proteomes" id="UP000094236">
    <property type="component" value="Unassembled WGS sequence"/>
</dbReference>
<dbReference type="InterPro" id="IPR000980">
    <property type="entry name" value="SH2"/>
</dbReference>
<evidence type="ECO:0000256" key="12">
    <source>
        <dbReference type="SAM" id="MobiDB-lite"/>
    </source>
</evidence>
<dbReference type="SUPFAM" id="SSF53098">
    <property type="entry name" value="Ribonuclease H-like"/>
    <property type="match status" value="1"/>
</dbReference>
<dbReference type="GO" id="GO:0000082">
    <property type="term" value="P:G1/S transition of mitotic cell cycle"/>
    <property type="evidence" value="ECO:0007669"/>
    <property type="project" value="EnsemblFungi"/>
</dbReference>
<dbReference type="Gene3D" id="3.30.420.140">
    <property type="entry name" value="YqgF/RNase H-like domain"/>
    <property type="match status" value="1"/>
</dbReference>
<keyword evidence="15" id="KW-1185">Reference proteome</keyword>
<dbReference type="SUPFAM" id="SSF55550">
    <property type="entry name" value="SH2 domain"/>
    <property type="match status" value="1"/>
</dbReference>
<dbReference type="SMART" id="SM00252">
    <property type="entry name" value="SH2"/>
    <property type="match status" value="1"/>
</dbReference>
<dbReference type="InterPro" id="IPR032706">
    <property type="entry name" value="Spt6_HHH"/>
</dbReference>
<keyword evidence="11" id="KW-0175">Coiled coil</keyword>
<feature type="compositionally biased region" description="Acidic residues" evidence="12">
    <location>
        <begin position="37"/>
        <end position="62"/>
    </location>
</feature>
<dbReference type="Pfam" id="PF22706">
    <property type="entry name" value="Tex_central_region"/>
    <property type="match status" value="1"/>
</dbReference>
<dbReference type="Gene3D" id="1.10.10.650">
    <property type="entry name" value="RuvA domain 2-like"/>
    <property type="match status" value="1"/>
</dbReference>
<evidence type="ECO:0000256" key="11">
    <source>
        <dbReference type="SAM" id="Coils"/>
    </source>
</evidence>